<evidence type="ECO:0000256" key="1">
    <source>
        <dbReference type="SAM" id="Phobius"/>
    </source>
</evidence>
<feature type="domain" description="Stage V sporulation protein AA" evidence="2">
    <location>
        <begin position="2"/>
        <end position="90"/>
    </location>
</feature>
<proteinExistence type="predicted"/>
<keyword evidence="1" id="KW-0472">Membrane</keyword>
<evidence type="ECO:0000313" key="3">
    <source>
        <dbReference type="EMBL" id="MFD2214168.1"/>
    </source>
</evidence>
<dbReference type="Proteomes" id="UP001597318">
    <property type="component" value="Unassembled WGS sequence"/>
</dbReference>
<name>A0ABW5BVH8_9BACI</name>
<feature type="transmembrane region" description="Helical" evidence="1">
    <location>
        <begin position="147"/>
        <end position="165"/>
    </location>
</feature>
<organism evidence="3 4">
    <name type="scientific">Metabacillus endolithicus</name>
    <dbReference type="NCBI Taxonomy" id="1535204"/>
    <lineage>
        <taxon>Bacteria</taxon>
        <taxon>Bacillati</taxon>
        <taxon>Bacillota</taxon>
        <taxon>Bacilli</taxon>
        <taxon>Bacillales</taxon>
        <taxon>Bacillaceae</taxon>
        <taxon>Metabacillus</taxon>
    </lineage>
</organism>
<sequence>MEKTVYIRLRHRIQVHPNDVITIDKIALVVGDKELTQKLNKIVIHKIQLSDKNMVVIDVMHVLREIHKYDRQIDVQAIGATQTIVEIMYQKKKLSPLLFCLVWLLLFIGAGLAIMNFHEDVSMQAVHQRIYKIVTGKENAQPLILQIPYSLGLGLGMVLFFNHLFKKRINEEPSPLEVEIFNYQLDLDQYVAMNENKENINGKNDDSK</sequence>
<protein>
    <submittedName>
        <fullName evidence="3">Stage V sporulation protein AA</fullName>
    </submittedName>
</protein>
<evidence type="ECO:0000259" key="2">
    <source>
        <dbReference type="Pfam" id="PF12164"/>
    </source>
</evidence>
<dbReference type="InterPro" id="IPR021997">
    <property type="entry name" value="SporV_AA"/>
</dbReference>
<dbReference type="RefSeq" id="WP_379051544.1">
    <property type="nucleotide sequence ID" value="NZ_JBHUIK010000002.1"/>
</dbReference>
<keyword evidence="4" id="KW-1185">Reference proteome</keyword>
<accession>A0ABW5BVH8</accession>
<keyword evidence="1" id="KW-0812">Transmembrane</keyword>
<evidence type="ECO:0000313" key="4">
    <source>
        <dbReference type="Proteomes" id="UP001597318"/>
    </source>
</evidence>
<comment type="caution">
    <text evidence="3">The sequence shown here is derived from an EMBL/GenBank/DDBJ whole genome shotgun (WGS) entry which is preliminary data.</text>
</comment>
<reference evidence="4" key="1">
    <citation type="journal article" date="2019" name="Int. J. Syst. Evol. Microbiol.">
        <title>The Global Catalogue of Microorganisms (GCM) 10K type strain sequencing project: providing services to taxonomists for standard genome sequencing and annotation.</title>
        <authorList>
            <consortium name="The Broad Institute Genomics Platform"/>
            <consortium name="The Broad Institute Genome Sequencing Center for Infectious Disease"/>
            <person name="Wu L."/>
            <person name="Ma J."/>
        </authorList>
    </citation>
    <scope>NUCLEOTIDE SEQUENCE [LARGE SCALE GENOMIC DNA]</scope>
    <source>
        <strain evidence="4">CGMCC 1.15474</strain>
    </source>
</reference>
<dbReference type="EMBL" id="JBHUIK010000002">
    <property type="protein sequence ID" value="MFD2214168.1"/>
    <property type="molecule type" value="Genomic_DNA"/>
</dbReference>
<dbReference type="Pfam" id="PF12164">
    <property type="entry name" value="SporV_AA"/>
    <property type="match status" value="1"/>
</dbReference>
<keyword evidence="1" id="KW-1133">Transmembrane helix</keyword>
<feature type="transmembrane region" description="Helical" evidence="1">
    <location>
        <begin position="97"/>
        <end position="117"/>
    </location>
</feature>
<dbReference type="InterPro" id="IPR038548">
    <property type="entry name" value="SporV_AA_N_sf"/>
</dbReference>
<gene>
    <name evidence="3" type="ORF">ACFSKK_10795</name>
</gene>
<dbReference type="Gene3D" id="2.60.480.10">
    <property type="entry name" value="eubacterium ventriosum atcc domain"/>
    <property type="match status" value="1"/>
</dbReference>